<accession>A0A3T0NK88</accession>
<dbReference type="GeneID" id="38947144"/>
<keyword evidence="2 4" id="KW-0150">Chloroplast</keyword>
<gene>
    <name evidence="4" type="primary">ycf80</name>
</gene>
<dbReference type="PANTHER" id="PTHR33926:SF4">
    <property type="entry name" value="PROTEIN TIC 22, CHLOROPLASTIC"/>
    <property type="match status" value="1"/>
</dbReference>
<geneLocation type="chloroplast" evidence="4"/>
<dbReference type="RefSeq" id="YP_009550213.1">
    <property type="nucleotide sequence ID" value="NC_040291.1"/>
</dbReference>
<dbReference type="AlphaFoldDB" id="A0A3T0NK88"/>
<protein>
    <submittedName>
        <fullName evidence="4">Tic22-like protein</fullName>
    </submittedName>
</protein>
<dbReference type="GO" id="GO:0015031">
    <property type="term" value="P:protein transport"/>
    <property type="evidence" value="ECO:0007669"/>
    <property type="project" value="InterPro"/>
</dbReference>
<evidence type="ECO:0000256" key="1">
    <source>
        <dbReference type="ARBA" id="ARBA00004229"/>
    </source>
</evidence>
<dbReference type="EMBL" id="MF795089">
    <property type="protein sequence ID" value="AZW07328.1"/>
    <property type="molecule type" value="Genomic_DNA"/>
</dbReference>
<dbReference type="Pfam" id="PF04278">
    <property type="entry name" value="Tic22"/>
    <property type="match status" value="1"/>
</dbReference>
<dbReference type="InterPro" id="IPR007378">
    <property type="entry name" value="Tic22-like"/>
</dbReference>
<name>A0A3T0NK88_9EUKA</name>
<keyword evidence="3 4" id="KW-0934">Plastid</keyword>
<evidence type="ECO:0000256" key="2">
    <source>
        <dbReference type="ARBA" id="ARBA00022528"/>
    </source>
</evidence>
<sequence length="459" mass="51900">MEFDPQGLKNESEKNLRVTKALETFFGKLETSQNDRGTAQFLNDLYSYPPKFTVSVGIADRIPHDSSASQENNKTLPREQARQTVKNVSYSTLDYFKGYLNKNFTSTFYSSIAKPIKNALQSIPVYVVLNGQDEIVLAHDTAAFGPSIPNNRIYDLCGAFADNGVLQKGKLGLFFMSYEDAKVFMNSIIESEPDEANIVGLAIHCVGLDSAYDLVRRSHPGIDFRFIPKLEELISVSSIARDSHFVFNESSIYESPLNKLTETSLEMPVKGVPVYLVQLQDTRQGFLTKSLRTIVTSVDSVMSLFIKPYMLGRTTLKTQGLPKLDKTMLTSTTHVFFDHKEALRFSKINNRQITHLPGSSFHNSIGTIVKKPTIFVTSLETLLDTWENDLLTINSKQDKKVELWPGWDTLKFIPNSVPEVSWNKEKIKLLNSPLAKFGRTVKVRYNLLKFTLGYLFWEA</sequence>
<dbReference type="GO" id="GO:0009507">
    <property type="term" value="C:chloroplast"/>
    <property type="evidence" value="ECO:0007669"/>
    <property type="project" value="UniProtKB-SubCell"/>
</dbReference>
<organism evidence="4">
    <name type="scientific">Tisochrysis lutea</name>
    <dbReference type="NCBI Taxonomy" id="1321669"/>
    <lineage>
        <taxon>Eukaryota</taxon>
        <taxon>Haptista</taxon>
        <taxon>Haptophyta</taxon>
        <taxon>Prymnesiophyceae</taxon>
        <taxon>Isochrysidales</taxon>
        <taxon>Isochrysidaceae</taxon>
        <taxon>Tisochrysis</taxon>
    </lineage>
</organism>
<comment type="subcellular location">
    <subcellularLocation>
        <location evidence="1">Plastid</location>
        <location evidence="1">Chloroplast</location>
    </subcellularLocation>
</comment>
<dbReference type="Gene3D" id="3.40.1350.100">
    <property type="match status" value="1"/>
</dbReference>
<evidence type="ECO:0000313" key="4">
    <source>
        <dbReference type="EMBL" id="AZW07328.1"/>
    </source>
</evidence>
<reference evidence="4" key="1">
    <citation type="journal article" date="2019" name="Mitochondrial DNA Part B Resour">
        <title>The chloroplast genome of the marine microalga Tisochrysis lutea.</title>
        <authorList>
            <person name="Mendez-Leyva A.B."/>
            <person name="Guo J."/>
            <person name="Mudd E.A."/>
            <person name="Wong J."/>
            <person name="Schwartz J.-M."/>
            <person name="Day A."/>
        </authorList>
    </citation>
    <scope>NUCLEOTIDE SEQUENCE</scope>
</reference>
<evidence type="ECO:0000256" key="3">
    <source>
        <dbReference type="ARBA" id="ARBA00022640"/>
    </source>
</evidence>
<proteinExistence type="predicted"/>
<dbReference type="PANTHER" id="PTHR33926">
    <property type="entry name" value="PROTEIN TIC 22, CHLOROPLASTIC"/>
    <property type="match status" value="1"/>
</dbReference>